<feature type="transmembrane region" description="Helical" evidence="1">
    <location>
        <begin position="19"/>
        <end position="39"/>
    </location>
</feature>
<evidence type="ECO:0000256" key="1">
    <source>
        <dbReference type="SAM" id="Phobius"/>
    </source>
</evidence>
<feature type="transmembrane region" description="Helical" evidence="1">
    <location>
        <begin position="95"/>
        <end position="113"/>
    </location>
</feature>
<sequence length="265" mass="28935">MGLEIDFHDNESLLWSRPLALIVGAVGALLIAAAVLVSWAAPVGVFGGVIVFVAVSGRIGSVLELRYGAMPLAQPGTVAHHATARRRSVRRSSGVPWVTVALGVLVVLAGGAAEDAYGLEYFFVACGLALVWFGVLVGPVAGYVVTPQHLRIDTALWRTTVPRHLIGTFEHSELEIRLRLRNRDYVDIRVDSPIMEYTSRGYWMNSRRRVRTAEKLVRMLREVPEEPSTDMAVVSRRRPVVTAVAALTAVAILALAVYGFYLYGV</sequence>
<keyword evidence="1" id="KW-0812">Transmembrane</keyword>
<feature type="transmembrane region" description="Helical" evidence="1">
    <location>
        <begin position="119"/>
        <end position="145"/>
    </location>
</feature>
<dbReference type="Proteomes" id="UP001151002">
    <property type="component" value="Unassembled WGS sequence"/>
</dbReference>
<accession>A0ABT4AVW0</accession>
<evidence type="ECO:0000313" key="2">
    <source>
        <dbReference type="EMBL" id="MCY1138356.1"/>
    </source>
</evidence>
<name>A0ABT4AVW0_9ACTN</name>
<organism evidence="2 3">
    <name type="scientific">Paractinoplanes pyxinae</name>
    <dbReference type="NCBI Taxonomy" id="2997416"/>
    <lineage>
        <taxon>Bacteria</taxon>
        <taxon>Bacillati</taxon>
        <taxon>Actinomycetota</taxon>
        <taxon>Actinomycetes</taxon>
        <taxon>Micromonosporales</taxon>
        <taxon>Micromonosporaceae</taxon>
        <taxon>Paractinoplanes</taxon>
    </lineage>
</organism>
<reference evidence="2" key="1">
    <citation type="submission" date="2022-11" db="EMBL/GenBank/DDBJ databases">
        <authorList>
            <person name="Somphong A."/>
            <person name="Phongsopitanun W."/>
        </authorList>
    </citation>
    <scope>NUCLEOTIDE SEQUENCE</scope>
    <source>
        <strain evidence="2">Pm04-4</strain>
    </source>
</reference>
<keyword evidence="3" id="KW-1185">Reference proteome</keyword>
<dbReference type="RefSeq" id="WP_267562344.1">
    <property type="nucleotide sequence ID" value="NZ_JAPNTZ010000003.1"/>
</dbReference>
<dbReference type="EMBL" id="JAPNTZ010000003">
    <property type="protein sequence ID" value="MCY1138356.1"/>
    <property type="molecule type" value="Genomic_DNA"/>
</dbReference>
<feature type="transmembrane region" description="Helical" evidence="1">
    <location>
        <begin position="45"/>
        <end position="65"/>
    </location>
</feature>
<proteinExistence type="predicted"/>
<evidence type="ECO:0000313" key="3">
    <source>
        <dbReference type="Proteomes" id="UP001151002"/>
    </source>
</evidence>
<keyword evidence="1" id="KW-0472">Membrane</keyword>
<gene>
    <name evidence="2" type="ORF">OWR29_10145</name>
</gene>
<evidence type="ECO:0008006" key="4">
    <source>
        <dbReference type="Google" id="ProtNLM"/>
    </source>
</evidence>
<keyword evidence="1" id="KW-1133">Transmembrane helix</keyword>
<feature type="transmembrane region" description="Helical" evidence="1">
    <location>
        <begin position="240"/>
        <end position="263"/>
    </location>
</feature>
<protein>
    <recommendedName>
        <fullName evidence="4">PH domain-containing protein</fullName>
    </recommendedName>
</protein>
<comment type="caution">
    <text evidence="2">The sequence shown here is derived from an EMBL/GenBank/DDBJ whole genome shotgun (WGS) entry which is preliminary data.</text>
</comment>